<accession>A0A6A4TPY1</accession>
<protein>
    <submittedName>
        <fullName evidence="1">Uncharacterized protein</fullName>
    </submittedName>
</protein>
<gene>
    <name evidence="1" type="ORF">F2P81_000988</name>
</gene>
<comment type="caution">
    <text evidence="1">The sequence shown here is derived from an EMBL/GenBank/DDBJ whole genome shotgun (WGS) entry which is preliminary data.</text>
</comment>
<dbReference type="AlphaFoldDB" id="A0A6A4TPY1"/>
<reference evidence="1 2" key="1">
    <citation type="submission" date="2019-06" db="EMBL/GenBank/DDBJ databases">
        <title>Draft genomes of female and male turbot (Scophthalmus maximus).</title>
        <authorList>
            <person name="Xu H."/>
            <person name="Xu X.-W."/>
            <person name="Shao C."/>
            <person name="Chen S."/>
        </authorList>
    </citation>
    <scope>NUCLEOTIDE SEQUENCE [LARGE SCALE GENOMIC DNA]</scope>
    <source>
        <strain evidence="1">Ysfricsl-2016a</strain>
        <tissue evidence="1">Blood</tissue>
    </source>
</reference>
<proteinExistence type="predicted"/>
<evidence type="ECO:0000313" key="2">
    <source>
        <dbReference type="Proteomes" id="UP000438429"/>
    </source>
</evidence>
<organism evidence="1 2">
    <name type="scientific">Scophthalmus maximus</name>
    <name type="common">Turbot</name>
    <name type="synonym">Psetta maxima</name>
    <dbReference type="NCBI Taxonomy" id="52904"/>
    <lineage>
        <taxon>Eukaryota</taxon>
        <taxon>Metazoa</taxon>
        <taxon>Chordata</taxon>
        <taxon>Craniata</taxon>
        <taxon>Vertebrata</taxon>
        <taxon>Euteleostomi</taxon>
        <taxon>Actinopterygii</taxon>
        <taxon>Neopterygii</taxon>
        <taxon>Teleostei</taxon>
        <taxon>Neoteleostei</taxon>
        <taxon>Acanthomorphata</taxon>
        <taxon>Carangaria</taxon>
        <taxon>Pleuronectiformes</taxon>
        <taxon>Pleuronectoidei</taxon>
        <taxon>Scophthalmidae</taxon>
        <taxon>Scophthalmus</taxon>
    </lineage>
</organism>
<evidence type="ECO:0000313" key="1">
    <source>
        <dbReference type="EMBL" id="KAF0047355.1"/>
    </source>
</evidence>
<dbReference type="EMBL" id="VEVO01000001">
    <property type="protein sequence ID" value="KAF0047355.1"/>
    <property type="molecule type" value="Genomic_DNA"/>
</dbReference>
<dbReference type="Proteomes" id="UP000438429">
    <property type="component" value="Unassembled WGS sequence"/>
</dbReference>
<name>A0A6A4TPY1_SCOMX</name>
<sequence>MRLCPSRNGSTSKAANQIVTVRRKHANNASRDHANDIITHGFGGTDYGSLWKHSSGTELTRLLKLFCVNTRRADGKSTAD</sequence>